<evidence type="ECO:0000313" key="2">
    <source>
        <dbReference type="Proteomes" id="UP000639973"/>
    </source>
</evidence>
<accession>A0ABQ2G9K9</accession>
<proteinExistence type="predicted"/>
<gene>
    <name evidence="1" type="ORF">GCM10010840_19620</name>
</gene>
<name>A0ABQ2G9K9_9DEIO</name>
<keyword evidence="2" id="KW-1185">Reference proteome</keyword>
<dbReference type="Proteomes" id="UP000639973">
    <property type="component" value="Unassembled WGS sequence"/>
</dbReference>
<evidence type="ECO:0000313" key="1">
    <source>
        <dbReference type="EMBL" id="GGL81920.1"/>
    </source>
</evidence>
<comment type="caution">
    <text evidence="1">The sequence shown here is derived from an EMBL/GenBank/DDBJ whole genome shotgun (WGS) entry which is preliminary data.</text>
</comment>
<organism evidence="1 2">
    <name type="scientific">Deinococcus aerolatus</name>
    <dbReference type="NCBI Taxonomy" id="522487"/>
    <lineage>
        <taxon>Bacteria</taxon>
        <taxon>Thermotogati</taxon>
        <taxon>Deinococcota</taxon>
        <taxon>Deinococci</taxon>
        <taxon>Deinococcales</taxon>
        <taxon>Deinococcaceae</taxon>
        <taxon>Deinococcus</taxon>
    </lineage>
</organism>
<reference evidence="2" key="1">
    <citation type="journal article" date="2019" name="Int. J. Syst. Evol. Microbiol.">
        <title>The Global Catalogue of Microorganisms (GCM) 10K type strain sequencing project: providing services to taxonomists for standard genome sequencing and annotation.</title>
        <authorList>
            <consortium name="The Broad Institute Genomics Platform"/>
            <consortium name="The Broad Institute Genome Sequencing Center for Infectious Disease"/>
            <person name="Wu L."/>
            <person name="Ma J."/>
        </authorList>
    </citation>
    <scope>NUCLEOTIDE SEQUENCE [LARGE SCALE GENOMIC DNA]</scope>
    <source>
        <strain evidence="2">JCM 15442</strain>
    </source>
</reference>
<sequence length="231" mass="23902">MGAVLPPVLTELTEYFAPLSTFQREEAGAVTLLTPGVNVLGLNATYLPQVVPDLRSALAWHTAHKLPPLLASLSSVAGARKMATLEVGTLGAGTLLLGEPNDADIVVEQISRLHLPQWAGVLTAAHGTPEWATPLARHLAARLEGQRGYLPLLAYNPAGEAVGALLWQASGTGGAAHLWGALDAAAAGALLRTAAALGQHLRVSVPDLSIFATDGPLSAVETVNFSLTEPI</sequence>
<protein>
    <submittedName>
        <fullName evidence="1">Uncharacterized protein</fullName>
    </submittedName>
</protein>
<dbReference type="EMBL" id="BMOL01000008">
    <property type="protein sequence ID" value="GGL81920.1"/>
    <property type="molecule type" value="Genomic_DNA"/>
</dbReference>